<organism evidence="2 3">
    <name type="scientific">Phytophthora oleae</name>
    <dbReference type="NCBI Taxonomy" id="2107226"/>
    <lineage>
        <taxon>Eukaryota</taxon>
        <taxon>Sar</taxon>
        <taxon>Stramenopiles</taxon>
        <taxon>Oomycota</taxon>
        <taxon>Peronosporomycetes</taxon>
        <taxon>Peronosporales</taxon>
        <taxon>Peronosporaceae</taxon>
        <taxon>Phytophthora</taxon>
    </lineage>
</organism>
<feature type="region of interest" description="Disordered" evidence="1">
    <location>
        <begin position="142"/>
        <end position="285"/>
    </location>
</feature>
<name>A0ABD3G6E2_9STRA</name>
<keyword evidence="3" id="KW-1185">Reference proteome</keyword>
<evidence type="ECO:0000313" key="3">
    <source>
        <dbReference type="Proteomes" id="UP001632037"/>
    </source>
</evidence>
<feature type="compositionally biased region" description="Polar residues" evidence="1">
    <location>
        <begin position="167"/>
        <end position="186"/>
    </location>
</feature>
<feature type="compositionally biased region" description="Low complexity" evidence="1">
    <location>
        <begin position="213"/>
        <end position="251"/>
    </location>
</feature>
<gene>
    <name evidence="2" type="ORF">V7S43_001284</name>
</gene>
<sequence length="481" mass="52117">MYSGNAAHIYNPQPDPLERGPPKRVLREEQHIGEMVAASKKRVTWRFTLGESDRTHEVVLIHSVMSYKKVVQYDGRQMHFSATATMGDWSFSMILDGLNVVMEVRINDMESVDVPKYDFVIDRIPYRRWDVYRRKKHAITTATYAQPNAPPGNAFGTHRWGPGGATAPSQNDPQTSRGSFTGSNRDSFTGSSRGSFTGNSPTSDRTQSFGHQGARSRSSSGHSGNGRTRSFSGQQTGQQGFGGAQQYAGQRPSLQEQSASNPPNPSAKNAHRPPPPAPAAPKPRKQAEINLLDDLGPSVSVSAQSLIFDPLASAKISSTGDSAATNFTLPQQQPRQQAPPVAAIPQQTPYVDPFASVAAPVMTKPAGNINLDPFASHNATYQQQSQQQQQQPIRQIPMNSVGQAAGYQMQQPMGVPMGGMAMQQQQGMRGSFTGQQPPVGGMGNVNYNISQLMNPASLQTGQQNQQGKSINIDAFASLGRR</sequence>
<comment type="caution">
    <text evidence="2">The sequence shown here is derived from an EMBL/GenBank/DDBJ whole genome shotgun (WGS) entry which is preliminary data.</text>
</comment>
<feature type="compositionally biased region" description="Polar residues" evidence="1">
    <location>
        <begin position="252"/>
        <end position="261"/>
    </location>
</feature>
<evidence type="ECO:0000256" key="1">
    <source>
        <dbReference type="SAM" id="MobiDB-lite"/>
    </source>
</evidence>
<feature type="compositionally biased region" description="Polar residues" evidence="1">
    <location>
        <begin position="201"/>
        <end position="210"/>
    </location>
</feature>
<protein>
    <submittedName>
        <fullName evidence="2">Uncharacterized protein</fullName>
    </submittedName>
</protein>
<feature type="compositionally biased region" description="Low complexity" evidence="1">
    <location>
        <begin position="187"/>
        <end position="200"/>
    </location>
</feature>
<feature type="region of interest" description="Disordered" evidence="1">
    <location>
        <begin position="1"/>
        <end position="22"/>
    </location>
</feature>
<dbReference type="AlphaFoldDB" id="A0ABD3G6E2"/>
<dbReference type="Proteomes" id="UP001632037">
    <property type="component" value="Unassembled WGS sequence"/>
</dbReference>
<evidence type="ECO:0000313" key="2">
    <source>
        <dbReference type="EMBL" id="KAL3673580.1"/>
    </source>
</evidence>
<proteinExistence type="predicted"/>
<dbReference type="EMBL" id="JBIMZQ010000002">
    <property type="protein sequence ID" value="KAL3673580.1"/>
    <property type="molecule type" value="Genomic_DNA"/>
</dbReference>
<reference evidence="2 3" key="1">
    <citation type="submission" date="2024-09" db="EMBL/GenBank/DDBJ databases">
        <title>Genome sequencing and assembly of Phytophthora oleae, isolate VK10A, causative agent of rot of olive drupes.</title>
        <authorList>
            <person name="Conti Taguali S."/>
            <person name="Riolo M."/>
            <person name="La Spada F."/>
            <person name="Cacciola S.O."/>
            <person name="Dionisio G."/>
        </authorList>
    </citation>
    <scope>NUCLEOTIDE SEQUENCE [LARGE SCALE GENOMIC DNA]</scope>
    <source>
        <strain evidence="2 3">VK10A</strain>
    </source>
</reference>
<feature type="compositionally biased region" description="Pro residues" evidence="1">
    <location>
        <begin position="272"/>
        <end position="281"/>
    </location>
</feature>
<accession>A0ABD3G6E2</accession>